<dbReference type="Proteomes" id="UP000005955">
    <property type="component" value="Unassembled WGS sequence"/>
</dbReference>
<organism evidence="1 2">
    <name type="scientific">Streptococcus sanguinis SK330</name>
    <dbReference type="NCBI Taxonomy" id="888813"/>
    <lineage>
        <taxon>Bacteria</taxon>
        <taxon>Bacillati</taxon>
        <taxon>Bacillota</taxon>
        <taxon>Bacilli</taxon>
        <taxon>Lactobacillales</taxon>
        <taxon>Streptococcaceae</taxon>
        <taxon>Streptococcus</taxon>
    </lineage>
</organism>
<gene>
    <name evidence="1" type="ORF">HMPREF9386_2208</name>
</gene>
<dbReference type="HOGENOM" id="CLU_122734_3_0_9"/>
<dbReference type="PATRIC" id="fig|888813.3.peg.2175"/>
<evidence type="ECO:0000313" key="2">
    <source>
        <dbReference type="Proteomes" id="UP000005955"/>
    </source>
</evidence>
<comment type="caution">
    <text evidence="1">The sequence shown here is derived from an EMBL/GenBank/DDBJ whole genome shotgun (WGS) entry which is preliminary data.</text>
</comment>
<accession>F2CAK2</accession>
<evidence type="ECO:0000313" key="1">
    <source>
        <dbReference type="EMBL" id="EGF12757.1"/>
    </source>
</evidence>
<name>F2CAK2_STRSA</name>
<dbReference type="AlphaFoldDB" id="F2CAK2"/>
<dbReference type="Pfam" id="PF05973">
    <property type="entry name" value="Gp49"/>
    <property type="match status" value="1"/>
</dbReference>
<reference evidence="1 2" key="1">
    <citation type="submission" date="2011-02" db="EMBL/GenBank/DDBJ databases">
        <authorList>
            <person name="Muzny D."/>
            <person name="Qin X."/>
            <person name="Deng J."/>
            <person name="Jiang H."/>
            <person name="Liu Y."/>
            <person name="Qu J."/>
            <person name="Song X.-Z."/>
            <person name="Zhang L."/>
            <person name="Thornton R."/>
            <person name="Coyle M."/>
            <person name="Francisco L."/>
            <person name="Jackson L."/>
            <person name="Javaid M."/>
            <person name="Korchina V."/>
            <person name="Kovar C."/>
            <person name="Mata R."/>
            <person name="Mathew T."/>
            <person name="Ngo R."/>
            <person name="Nguyen L."/>
            <person name="Nguyen N."/>
            <person name="Okwuonu G."/>
            <person name="Ongeri F."/>
            <person name="Pham C."/>
            <person name="Simmons D."/>
            <person name="Wilczek-Boney K."/>
            <person name="Hale W."/>
            <person name="Jakkamsetti A."/>
            <person name="Pham P."/>
            <person name="Ruth R."/>
            <person name="San Lucas F."/>
            <person name="Warren J."/>
            <person name="Zhang J."/>
            <person name="Zhao Z."/>
            <person name="Zhou C."/>
            <person name="Zhu D."/>
            <person name="Lee S."/>
            <person name="Bess C."/>
            <person name="Blankenburg K."/>
            <person name="Forbes L."/>
            <person name="Fu Q."/>
            <person name="Gubbala S."/>
            <person name="Hirani K."/>
            <person name="Jayaseelan J.C."/>
            <person name="Lara F."/>
            <person name="Munidasa M."/>
            <person name="Palculict T."/>
            <person name="Patil S."/>
            <person name="Pu L.-L."/>
            <person name="Saada N."/>
            <person name="Tang L."/>
            <person name="Weissenberger G."/>
            <person name="Zhu Y."/>
            <person name="Hemphill L."/>
            <person name="Shang Y."/>
            <person name="Youmans B."/>
            <person name="Ayvaz T."/>
            <person name="Ross M."/>
            <person name="Santibanez J."/>
            <person name="Aqrawi P."/>
            <person name="Gross S."/>
            <person name="Joshi V."/>
            <person name="Fowler G."/>
            <person name="Nazareth L."/>
            <person name="Reid J."/>
            <person name="Worley K."/>
            <person name="Petrosino J."/>
            <person name="Highlander S."/>
            <person name="Gibbs R."/>
        </authorList>
    </citation>
    <scope>NUCLEOTIDE SEQUENCE [LARGE SCALE GENOMIC DNA]</scope>
    <source>
        <strain evidence="1 2">SK330</strain>
    </source>
</reference>
<proteinExistence type="predicted"/>
<dbReference type="EMBL" id="AFBD01000011">
    <property type="protein sequence ID" value="EGF12757.1"/>
    <property type="molecule type" value="Genomic_DNA"/>
</dbReference>
<evidence type="ECO:0008006" key="3">
    <source>
        <dbReference type="Google" id="ProtNLM"/>
    </source>
</evidence>
<dbReference type="InterPro" id="IPR009241">
    <property type="entry name" value="HigB-like"/>
</dbReference>
<sequence length="129" mass="15527">MNSKRCCFVHAIYFYKDKHGSQPVLDYMRELARRDSKDSRIKLNKLNDYIELLSQHGTRTGEPYIKHLDVEIWELRPLRDRILFVAWLDGSFVLLHHFVKKTQKTSRREIEKAKRALQDLKERGLRDEE</sequence>
<protein>
    <recommendedName>
        <fullName evidence="3">Phage-related protein</fullName>
    </recommendedName>
</protein>